<dbReference type="Proteomes" id="UP001189429">
    <property type="component" value="Unassembled WGS sequence"/>
</dbReference>
<keyword evidence="3" id="KW-1185">Reference proteome</keyword>
<gene>
    <name evidence="2" type="ORF">PCOR1329_LOCUS46721</name>
</gene>
<evidence type="ECO:0008006" key="4">
    <source>
        <dbReference type="Google" id="ProtNLM"/>
    </source>
</evidence>
<sequence>VDETASFRPAAACQRPAKGTQVSAGAPKYSLVTTLAAVALGVALADRVLLVWLPELLHGWLHEWLPDKPGDRWLQQEETELPERHVKALDATRCPSPSQVLRMGPGPHVLVPK</sequence>
<protein>
    <recommendedName>
        <fullName evidence="4">Mannosyltransferase</fullName>
    </recommendedName>
</protein>
<evidence type="ECO:0000313" key="2">
    <source>
        <dbReference type="EMBL" id="CAK0856299.1"/>
    </source>
</evidence>
<name>A0ABN9UB02_9DINO</name>
<evidence type="ECO:0000256" key="1">
    <source>
        <dbReference type="SAM" id="MobiDB-lite"/>
    </source>
</evidence>
<proteinExistence type="predicted"/>
<evidence type="ECO:0000313" key="3">
    <source>
        <dbReference type="Proteomes" id="UP001189429"/>
    </source>
</evidence>
<dbReference type="EMBL" id="CAUYUJ010015620">
    <property type="protein sequence ID" value="CAK0856299.1"/>
    <property type="molecule type" value="Genomic_DNA"/>
</dbReference>
<accession>A0ABN9UB02</accession>
<feature type="non-terminal residue" evidence="2">
    <location>
        <position position="1"/>
    </location>
</feature>
<feature type="region of interest" description="Disordered" evidence="1">
    <location>
        <begin position="1"/>
        <end position="24"/>
    </location>
</feature>
<organism evidence="2 3">
    <name type="scientific">Prorocentrum cordatum</name>
    <dbReference type="NCBI Taxonomy" id="2364126"/>
    <lineage>
        <taxon>Eukaryota</taxon>
        <taxon>Sar</taxon>
        <taxon>Alveolata</taxon>
        <taxon>Dinophyceae</taxon>
        <taxon>Prorocentrales</taxon>
        <taxon>Prorocentraceae</taxon>
        <taxon>Prorocentrum</taxon>
    </lineage>
</organism>
<reference evidence="2" key="1">
    <citation type="submission" date="2023-10" db="EMBL/GenBank/DDBJ databases">
        <authorList>
            <person name="Chen Y."/>
            <person name="Shah S."/>
            <person name="Dougan E. K."/>
            <person name="Thang M."/>
            <person name="Chan C."/>
        </authorList>
    </citation>
    <scope>NUCLEOTIDE SEQUENCE [LARGE SCALE GENOMIC DNA]</scope>
</reference>
<comment type="caution">
    <text evidence="2">The sequence shown here is derived from an EMBL/GenBank/DDBJ whole genome shotgun (WGS) entry which is preliminary data.</text>
</comment>